<proteinExistence type="inferred from homology"/>
<accession>A0A251MTU6</accession>
<feature type="region of interest" description="Disordered" evidence="4">
    <location>
        <begin position="35"/>
        <end position="134"/>
    </location>
</feature>
<evidence type="ECO:0000259" key="5">
    <source>
        <dbReference type="PROSITE" id="PS50600"/>
    </source>
</evidence>
<dbReference type="Gramene" id="ONH90513">
    <property type="protein sequence ID" value="ONH90513"/>
    <property type="gene ID" value="PRUPE_8G058300"/>
</dbReference>
<feature type="compositionally biased region" description="Basic and acidic residues" evidence="4">
    <location>
        <begin position="67"/>
        <end position="121"/>
    </location>
</feature>
<protein>
    <recommendedName>
        <fullName evidence="5">Ubiquitin-like protease family profile domain-containing protein</fullName>
    </recommendedName>
</protein>
<dbReference type="SUPFAM" id="SSF54001">
    <property type="entry name" value="Cysteine proteinases"/>
    <property type="match status" value="1"/>
</dbReference>
<sequence>MEAKAREEALRMEARTKQLVEAEREHFLSQLSQLIPNFDPSMLKPRISQSPKNPMSDKASCSGGDARSLHFEDDTAKNGKYQEEKKNEGNQDEEKNEEKQDEKEKEEKKDEEKKEEKQDEKEKEDEEKHDDQVIKVVDYSNMEAPSSLKSLCRYAETTLVPQDKTLHFTIDKEVFGLERNTFVLPEDITQFAGMEEIGATVVAVYMRYLHDLLKQANMCSMVGFIDPATVSANSGTIADRSRLVAARLQKTDGEQIFMMPYNPGRHWILLIVRAKRETAKNIVNSAIKIYNSHIARSGRKAVIWKTLSGTLKQPSSVECGYYVMRFMRDIIMDPSLAFEKKVRRNYLHTFYVVFCIINDGHVKLPSLNRYTTSVMKNIVVCN</sequence>
<dbReference type="PANTHER" id="PTHR33018">
    <property type="entry name" value="OS10G0338966 PROTEIN-RELATED"/>
    <property type="match status" value="1"/>
</dbReference>
<evidence type="ECO:0000256" key="3">
    <source>
        <dbReference type="ARBA" id="ARBA00022801"/>
    </source>
</evidence>
<keyword evidence="2" id="KW-0645">Protease</keyword>
<organism evidence="6 7">
    <name type="scientific">Prunus persica</name>
    <name type="common">Peach</name>
    <name type="synonym">Amygdalus persica</name>
    <dbReference type="NCBI Taxonomy" id="3760"/>
    <lineage>
        <taxon>Eukaryota</taxon>
        <taxon>Viridiplantae</taxon>
        <taxon>Streptophyta</taxon>
        <taxon>Embryophyta</taxon>
        <taxon>Tracheophyta</taxon>
        <taxon>Spermatophyta</taxon>
        <taxon>Magnoliopsida</taxon>
        <taxon>eudicotyledons</taxon>
        <taxon>Gunneridae</taxon>
        <taxon>Pentapetalae</taxon>
        <taxon>rosids</taxon>
        <taxon>fabids</taxon>
        <taxon>Rosales</taxon>
        <taxon>Rosaceae</taxon>
        <taxon>Amygdaloideae</taxon>
        <taxon>Amygdaleae</taxon>
        <taxon>Prunus</taxon>
    </lineage>
</organism>
<dbReference type="InterPro" id="IPR003653">
    <property type="entry name" value="Peptidase_C48_C"/>
</dbReference>
<evidence type="ECO:0000256" key="4">
    <source>
        <dbReference type="SAM" id="MobiDB-lite"/>
    </source>
</evidence>
<dbReference type="GO" id="GO:0006508">
    <property type="term" value="P:proteolysis"/>
    <property type="evidence" value="ECO:0007669"/>
    <property type="project" value="UniProtKB-KW"/>
</dbReference>
<dbReference type="EMBL" id="CM007658">
    <property type="protein sequence ID" value="ONH90513.1"/>
    <property type="molecule type" value="Genomic_DNA"/>
</dbReference>
<dbReference type="Pfam" id="PF02902">
    <property type="entry name" value="Peptidase_C48"/>
    <property type="match status" value="1"/>
</dbReference>
<reference evidence="6 7" key="1">
    <citation type="journal article" date="2013" name="Nat. Genet.">
        <title>The high-quality draft genome of peach (Prunus persica) identifies unique patterns of genetic diversity, domestication and genome evolution.</title>
        <authorList>
            <consortium name="International Peach Genome Initiative"/>
            <person name="Verde I."/>
            <person name="Abbott A.G."/>
            <person name="Scalabrin S."/>
            <person name="Jung S."/>
            <person name="Shu S."/>
            <person name="Marroni F."/>
            <person name="Zhebentyayeva T."/>
            <person name="Dettori M.T."/>
            <person name="Grimwood J."/>
            <person name="Cattonaro F."/>
            <person name="Zuccolo A."/>
            <person name="Rossini L."/>
            <person name="Jenkins J."/>
            <person name="Vendramin E."/>
            <person name="Meisel L.A."/>
            <person name="Decroocq V."/>
            <person name="Sosinski B."/>
            <person name="Prochnik S."/>
            <person name="Mitros T."/>
            <person name="Policriti A."/>
            <person name="Cipriani G."/>
            <person name="Dondini L."/>
            <person name="Ficklin S."/>
            <person name="Goodstein D.M."/>
            <person name="Xuan P."/>
            <person name="Del Fabbro C."/>
            <person name="Aramini V."/>
            <person name="Copetti D."/>
            <person name="Gonzalez S."/>
            <person name="Horner D.S."/>
            <person name="Falchi R."/>
            <person name="Lucas S."/>
            <person name="Mica E."/>
            <person name="Maldonado J."/>
            <person name="Lazzari B."/>
            <person name="Bielenberg D."/>
            <person name="Pirona R."/>
            <person name="Miculan M."/>
            <person name="Barakat A."/>
            <person name="Testolin R."/>
            <person name="Stella A."/>
            <person name="Tartarini S."/>
            <person name="Tonutti P."/>
            <person name="Arus P."/>
            <person name="Orellana A."/>
            <person name="Wells C."/>
            <person name="Main D."/>
            <person name="Vizzotto G."/>
            <person name="Silva H."/>
            <person name="Salamini F."/>
            <person name="Schmutz J."/>
            <person name="Morgante M."/>
            <person name="Rokhsar D.S."/>
        </authorList>
    </citation>
    <scope>NUCLEOTIDE SEQUENCE [LARGE SCALE GENOMIC DNA]</scope>
    <source>
        <strain evidence="7">cv. Nemared</strain>
    </source>
</reference>
<keyword evidence="7" id="KW-1185">Reference proteome</keyword>
<dbReference type="PROSITE" id="PS50600">
    <property type="entry name" value="ULP_PROTEASE"/>
    <property type="match status" value="1"/>
</dbReference>
<dbReference type="PANTHER" id="PTHR33018:SF31">
    <property type="entry name" value="TRANSPOSASE, PTTA_EN_SPM, PLANT"/>
    <property type="match status" value="1"/>
</dbReference>
<comment type="similarity">
    <text evidence="1">Belongs to the peptidase C48 family.</text>
</comment>
<gene>
    <name evidence="6" type="ORF">PRUPE_8G058300</name>
</gene>
<dbReference type="Gene3D" id="3.40.395.10">
    <property type="entry name" value="Adenoviral Proteinase, Chain A"/>
    <property type="match status" value="1"/>
</dbReference>
<evidence type="ECO:0000313" key="6">
    <source>
        <dbReference type="EMBL" id="ONH90513.1"/>
    </source>
</evidence>
<keyword evidence="3" id="KW-0378">Hydrolase</keyword>
<name>A0A251MTU6_PRUPE</name>
<evidence type="ECO:0000256" key="1">
    <source>
        <dbReference type="ARBA" id="ARBA00005234"/>
    </source>
</evidence>
<dbReference type="InterPro" id="IPR038765">
    <property type="entry name" value="Papain-like_cys_pep_sf"/>
</dbReference>
<dbReference type="AlphaFoldDB" id="A0A251MTU6"/>
<dbReference type="Proteomes" id="UP000006882">
    <property type="component" value="Chromosome G8"/>
</dbReference>
<dbReference type="GO" id="GO:0008234">
    <property type="term" value="F:cysteine-type peptidase activity"/>
    <property type="evidence" value="ECO:0007669"/>
    <property type="project" value="InterPro"/>
</dbReference>
<feature type="domain" description="Ubiquitin-like protease family profile" evidence="5">
    <location>
        <begin position="181"/>
        <end position="330"/>
    </location>
</feature>
<evidence type="ECO:0000256" key="2">
    <source>
        <dbReference type="ARBA" id="ARBA00022670"/>
    </source>
</evidence>
<evidence type="ECO:0000313" key="7">
    <source>
        <dbReference type="Proteomes" id="UP000006882"/>
    </source>
</evidence>